<feature type="transmembrane region" description="Helical" evidence="10">
    <location>
        <begin position="104"/>
        <end position="123"/>
    </location>
</feature>
<evidence type="ECO:0000256" key="4">
    <source>
        <dbReference type="ARBA" id="ARBA00022679"/>
    </source>
</evidence>
<dbReference type="InterPro" id="IPR036097">
    <property type="entry name" value="HisK_dim/P_sf"/>
</dbReference>
<keyword evidence="9" id="KW-0175">Coiled coil</keyword>
<dbReference type="InterPro" id="IPR003661">
    <property type="entry name" value="HisK_dim/P_dom"/>
</dbReference>
<reference evidence="12 13" key="1">
    <citation type="submission" date="2023-12" db="EMBL/GenBank/DDBJ databases">
        <title>the genome sequence of Hyalangium sp. s54d21.</title>
        <authorList>
            <person name="Zhang X."/>
        </authorList>
    </citation>
    <scope>NUCLEOTIDE SEQUENCE [LARGE SCALE GENOMIC DNA]</scope>
    <source>
        <strain evidence="13">s54d21</strain>
    </source>
</reference>
<dbReference type="Gene3D" id="1.10.287.130">
    <property type="match status" value="1"/>
</dbReference>
<feature type="transmembrane region" description="Helical" evidence="10">
    <location>
        <begin position="78"/>
        <end position="98"/>
    </location>
</feature>
<dbReference type="SMART" id="SM00387">
    <property type="entry name" value="HATPase_c"/>
    <property type="match status" value="1"/>
</dbReference>
<dbReference type="Pfam" id="PF00512">
    <property type="entry name" value="HisKA"/>
    <property type="match status" value="1"/>
</dbReference>
<dbReference type="InterPro" id="IPR036890">
    <property type="entry name" value="HATPase_C_sf"/>
</dbReference>
<dbReference type="SUPFAM" id="SSF47384">
    <property type="entry name" value="Homodimeric domain of signal transducing histidine kinase"/>
    <property type="match status" value="1"/>
</dbReference>
<name>A0ABU5GXZ1_9BACT</name>
<dbReference type="SUPFAM" id="SSF55874">
    <property type="entry name" value="ATPase domain of HSP90 chaperone/DNA topoisomerase II/histidine kinase"/>
    <property type="match status" value="1"/>
</dbReference>
<comment type="caution">
    <text evidence="12">The sequence shown here is derived from an EMBL/GenBank/DDBJ whole genome shotgun (WGS) entry which is preliminary data.</text>
</comment>
<evidence type="ECO:0000256" key="3">
    <source>
        <dbReference type="ARBA" id="ARBA00022553"/>
    </source>
</evidence>
<keyword evidence="8" id="KW-0902">Two-component regulatory system</keyword>
<keyword evidence="3" id="KW-0597">Phosphoprotein</keyword>
<dbReference type="PANTHER" id="PTHR43065:SF10">
    <property type="entry name" value="PEROXIDE STRESS-ACTIVATED HISTIDINE KINASE MAK3"/>
    <property type="match status" value="1"/>
</dbReference>
<dbReference type="InterPro" id="IPR004358">
    <property type="entry name" value="Sig_transdc_His_kin-like_C"/>
</dbReference>
<feature type="transmembrane region" description="Helical" evidence="10">
    <location>
        <begin position="186"/>
        <end position="205"/>
    </location>
</feature>
<dbReference type="Gene3D" id="3.30.565.10">
    <property type="entry name" value="Histidine kinase-like ATPase, C-terminal domain"/>
    <property type="match status" value="1"/>
</dbReference>
<evidence type="ECO:0000256" key="2">
    <source>
        <dbReference type="ARBA" id="ARBA00012438"/>
    </source>
</evidence>
<evidence type="ECO:0000256" key="6">
    <source>
        <dbReference type="ARBA" id="ARBA00022777"/>
    </source>
</evidence>
<keyword evidence="10" id="KW-1133">Transmembrane helix</keyword>
<feature type="transmembrane region" description="Helical" evidence="10">
    <location>
        <begin position="43"/>
        <end position="66"/>
    </location>
</feature>
<keyword evidence="10" id="KW-0812">Transmembrane</keyword>
<dbReference type="SMART" id="SM00388">
    <property type="entry name" value="HisKA"/>
    <property type="match status" value="1"/>
</dbReference>
<proteinExistence type="predicted"/>
<feature type="domain" description="Histidine kinase" evidence="11">
    <location>
        <begin position="261"/>
        <end position="474"/>
    </location>
</feature>
<evidence type="ECO:0000256" key="10">
    <source>
        <dbReference type="SAM" id="Phobius"/>
    </source>
</evidence>
<feature type="transmembrane region" description="Helical" evidence="10">
    <location>
        <begin position="135"/>
        <end position="159"/>
    </location>
</feature>
<evidence type="ECO:0000256" key="5">
    <source>
        <dbReference type="ARBA" id="ARBA00022741"/>
    </source>
</evidence>
<evidence type="ECO:0000256" key="7">
    <source>
        <dbReference type="ARBA" id="ARBA00022840"/>
    </source>
</evidence>
<keyword evidence="10" id="KW-0472">Membrane</keyword>
<dbReference type="InterPro" id="IPR005467">
    <property type="entry name" value="His_kinase_dom"/>
</dbReference>
<keyword evidence="13" id="KW-1185">Reference proteome</keyword>
<dbReference type="PANTHER" id="PTHR43065">
    <property type="entry name" value="SENSOR HISTIDINE KINASE"/>
    <property type="match status" value="1"/>
</dbReference>
<evidence type="ECO:0000256" key="9">
    <source>
        <dbReference type="SAM" id="Coils"/>
    </source>
</evidence>
<evidence type="ECO:0000313" key="12">
    <source>
        <dbReference type="EMBL" id="MDY7226067.1"/>
    </source>
</evidence>
<sequence length="479" mass="53486">MSPSPSPSPSPTMEHVAGEQLEERAARLYSRHLEGVWRRVDRLFARLMLGQWLFAIAISLFFSPYAWEGKAREVHVHVYAALFLGGALSAFPIALVWLRPGTALTRHVVAISQLLWSALLIHLTGGRIETHFHIFGSLAFLAFYRDWPVLLTASAMVVADHYLRGLYWPESVYGTLSPESWRLLEHFFWVVFIDLVLLFSCRGALREMREMAERRAVAELASEREQQKTRELDRALTELRDAQEHLIRVEKLAAVGQLAAGVGHELRNPLAAVRNAHAYLSKRISRLEEVTTDPRVPQFLSLMDRELNTCGRIISDLLDFARESPMSVQPCPLRPLVDEAVGVVPSREGVRVLNEVPEDLPVPLLDREQFRQVLINLVQNAVEAMPAERGGEVRVRAEGGDTTPLRVRVEDNGSGIPEDVLPRIFEPLFTTKSRGTGLGLAIVATRVQRHGGTLHVTSEAGRGSEFLIQLPPSVAAQAA</sequence>
<keyword evidence="4" id="KW-0808">Transferase</keyword>
<evidence type="ECO:0000259" key="11">
    <source>
        <dbReference type="PROSITE" id="PS50109"/>
    </source>
</evidence>
<dbReference type="EC" id="2.7.13.3" evidence="2"/>
<organism evidence="12 13">
    <name type="scientific">Hyalangium rubrum</name>
    <dbReference type="NCBI Taxonomy" id="3103134"/>
    <lineage>
        <taxon>Bacteria</taxon>
        <taxon>Pseudomonadati</taxon>
        <taxon>Myxococcota</taxon>
        <taxon>Myxococcia</taxon>
        <taxon>Myxococcales</taxon>
        <taxon>Cystobacterineae</taxon>
        <taxon>Archangiaceae</taxon>
        <taxon>Hyalangium</taxon>
    </lineage>
</organism>
<dbReference type="Pfam" id="PF02518">
    <property type="entry name" value="HATPase_c"/>
    <property type="match status" value="1"/>
</dbReference>
<keyword evidence="5" id="KW-0547">Nucleotide-binding</keyword>
<dbReference type="CDD" id="cd00082">
    <property type="entry name" value="HisKA"/>
    <property type="match status" value="1"/>
</dbReference>
<dbReference type="Proteomes" id="UP001291309">
    <property type="component" value="Unassembled WGS sequence"/>
</dbReference>
<dbReference type="RefSeq" id="WP_321544788.1">
    <property type="nucleotide sequence ID" value="NZ_JAXIVS010000002.1"/>
</dbReference>
<evidence type="ECO:0000256" key="8">
    <source>
        <dbReference type="ARBA" id="ARBA00023012"/>
    </source>
</evidence>
<evidence type="ECO:0000256" key="1">
    <source>
        <dbReference type="ARBA" id="ARBA00000085"/>
    </source>
</evidence>
<comment type="catalytic activity">
    <reaction evidence="1">
        <text>ATP + protein L-histidine = ADP + protein N-phospho-L-histidine.</text>
        <dbReference type="EC" id="2.7.13.3"/>
    </reaction>
</comment>
<dbReference type="GO" id="GO:0005524">
    <property type="term" value="F:ATP binding"/>
    <property type="evidence" value="ECO:0007669"/>
    <property type="project" value="UniProtKB-KW"/>
</dbReference>
<gene>
    <name evidence="12" type="ORF">SYV04_06715</name>
</gene>
<dbReference type="PRINTS" id="PR00344">
    <property type="entry name" value="BCTRLSENSOR"/>
</dbReference>
<keyword evidence="6" id="KW-0418">Kinase</keyword>
<dbReference type="PROSITE" id="PS50109">
    <property type="entry name" value="HIS_KIN"/>
    <property type="match status" value="1"/>
</dbReference>
<accession>A0ABU5GXZ1</accession>
<keyword evidence="7 12" id="KW-0067">ATP-binding</keyword>
<dbReference type="InterPro" id="IPR003594">
    <property type="entry name" value="HATPase_dom"/>
</dbReference>
<protein>
    <recommendedName>
        <fullName evidence="2">histidine kinase</fullName>
        <ecNumber evidence="2">2.7.13.3</ecNumber>
    </recommendedName>
</protein>
<feature type="coiled-coil region" evidence="9">
    <location>
        <begin position="222"/>
        <end position="252"/>
    </location>
</feature>
<evidence type="ECO:0000313" key="13">
    <source>
        <dbReference type="Proteomes" id="UP001291309"/>
    </source>
</evidence>
<dbReference type="EMBL" id="JAXIVS010000002">
    <property type="protein sequence ID" value="MDY7226067.1"/>
    <property type="molecule type" value="Genomic_DNA"/>
</dbReference>